<feature type="chain" id="PRO_5007526550" description="Transmembrane protein" evidence="2">
    <location>
        <begin position="23"/>
        <end position="540"/>
    </location>
</feature>
<keyword evidence="2" id="KW-0732">Signal</keyword>
<evidence type="ECO:0008006" key="4">
    <source>
        <dbReference type="Google" id="ProtNLM"/>
    </source>
</evidence>
<evidence type="ECO:0000313" key="3">
    <source>
        <dbReference type="EMBL" id="JAP91313.1"/>
    </source>
</evidence>
<dbReference type="EMBL" id="GDID01005293">
    <property type="protein sequence ID" value="JAP91313.1"/>
    <property type="molecule type" value="Transcribed_RNA"/>
</dbReference>
<evidence type="ECO:0000256" key="1">
    <source>
        <dbReference type="SAM" id="Phobius"/>
    </source>
</evidence>
<protein>
    <recommendedName>
        <fullName evidence="4">Transmembrane protein</fullName>
    </recommendedName>
</protein>
<feature type="signal peptide" evidence="2">
    <location>
        <begin position="1"/>
        <end position="22"/>
    </location>
</feature>
<keyword evidence="1" id="KW-0472">Membrane</keyword>
<keyword evidence="1" id="KW-0812">Transmembrane</keyword>
<feature type="transmembrane region" description="Helical" evidence="1">
    <location>
        <begin position="494"/>
        <end position="515"/>
    </location>
</feature>
<organism evidence="3">
    <name type="scientific">Trepomonas sp. PC1</name>
    <dbReference type="NCBI Taxonomy" id="1076344"/>
    <lineage>
        <taxon>Eukaryota</taxon>
        <taxon>Metamonada</taxon>
        <taxon>Diplomonadida</taxon>
        <taxon>Hexamitidae</taxon>
        <taxon>Hexamitinae</taxon>
        <taxon>Trepomonas</taxon>
    </lineage>
</organism>
<keyword evidence="1" id="KW-1133">Transmembrane helix</keyword>
<dbReference type="AlphaFoldDB" id="A0A146K362"/>
<accession>A0A146K362</accession>
<name>A0A146K362_9EUKA</name>
<proteinExistence type="predicted"/>
<reference evidence="3" key="1">
    <citation type="submission" date="2015-07" db="EMBL/GenBank/DDBJ databases">
        <title>Adaptation to a free-living lifestyle via gene acquisitions in the diplomonad Trepomonas sp. PC1.</title>
        <authorList>
            <person name="Xu F."/>
            <person name="Jerlstrom-Hultqvist J."/>
            <person name="Kolisko M."/>
            <person name="Simpson A.G.B."/>
            <person name="Roger A.J."/>
            <person name="Svard S.G."/>
            <person name="Andersson J.O."/>
        </authorList>
    </citation>
    <scope>NUCLEOTIDE SEQUENCE</scope>
    <source>
        <strain evidence="3">PC1</strain>
    </source>
</reference>
<gene>
    <name evidence="3" type="ORF">TPC1_17112</name>
</gene>
<evidence type="ECO:0000256" key="2">
    <source>
        <dbReference type="SAM" id="SignalP"/>
    </source>
</evidence>
<sequence>MNIIIILSTVTSLLQDVEPVGSYPYTRKIRECFGTTSELHVDQTNNKMCLRLVREQIQSSQCNVFSGGVYYDIFFDNQPSWRTQQRDYTNETEKFCFPCLNNNCTFSKETQMVSAKLVNEIYESEIPIGAIVQQRTNTSNCFKQWINKVIRGPNEVEFKFYIQECTQILDQCALTKVVEESYDSKIISSHTWNIQSDQWDVIKTPQNDKFGPFLAIRLPYPGNNLNDGQTKSALKLFMQCPNHEVVLYTISFLVQYLQYPEIGLNRSAIIQDTYVKLQVSGMYPPFDRIAKDVIVKVDFDDTEQFTIINNLQFKLPTVNFSLIYLDCAYFQGFQNPINATCEEFLSNIVENYLKKLKLNFNFYFTQDDQNIYATQTISALSTGCWQSVEMEFKQEEIMLKLTPEIVECPFIKETKSEMQIFDQNLTKISSATIYYCNKSTSCSQEISVQCNSTCQTAYQYKTLLFSITSEDESSHSEIWVQQALKVNNPFRVNYIWTAVIGACIYSTIVVLMMALQRFYSKKKKILVKMQNTLKIDPLDE</sequence>